<keyword evidence="2" id="KW-0472">Membrane</keyword>
<evidence type="ECO:0000256" key="2">
    <source>
        <dbReference type="ARBA" id="ARBA00022475"/>
    </source>
</evidence>
<dbReference type="GO" id="GO:0005886">
    <property type="term" value="C:plasma membrane"/>
    <property type="evidence" value="ECO:0007669"/>
    <property type="project" value="UniProtKB-SubCell"/>
</dbReference>
<sequence>MHLYMPLMRNNLQLNMMRIPFCIWSLVYAILFCEFSLCLELNCTIRDLQGSLPCRLHFFSKASDCDEETLSIRIPVLYENITGLDWPGPPGDLIVQTIEKRYTEEGTNNKLYPGIKLSLKPPQDASAKYLKGFVVVIANRNNKGCLVFDLSNVTWTIDLLDVQFEHELFPVRGNMQYDVTASSLPPPPMRFKRNDLRRSIVSSRWGWDVNQQYPADWTPSLSYRVFLEDDMKWTISVSFSRPPIVFNFSTFIISLIPTDFLNIQTIRTVEFQYNFTDVNRGWYKIGVNPHDEHFSYPGLCLCYRRDRVCDTCIRTETQYFKVG</sequence>
<dbReference type="InterPro" id="IPR038683">
    <property type="entry name" value="IL17RA/B_FnIII-like_1_sf"/>
</dbReference>
<comment type="caution">
    <text evidence="4">The sequence shown here is derived from an EMBL/GenBank/DDBJ whole genome shotgun (WGS) entry which is preliminary data.</text>
</comment>
<evidence type="ECO:0000259" key="3">
    <source>
        <dbReference type="Pfam" id="PF23608"/>
    </source>
</evidence>
<dbReference type="Pfam" id="PF23608">
    <property type="entry name" value="Ig_ILCR1"/>
    <property type="match status" value="1"/>
</dbReference>
<protein>
    <recommendedName>
        <fullName evidence="3">ILCR1 Ig-like domain-containing protein</fullName>
    </recommendedName>
</protein>
<proteinExistence type="predicted"/>
<name>A0AAE0TH28_9BIVA</name>
<reference evidence="4" key="2">
    <citation type="journal article" date="2021" name="Genome Biol. Evol.">
        <title>Developing a high-quality reference genome for a parasitic bivalve with doubly uniparental inheritance (Bivalvia: Unionida).</title>
        <authorList>
            <person name="Smith C.H."/>
        </authorList>
    </citation>
    <scope>NUCLEOTIDE SEQUENCE</scope>
    <source>
        <strain evidence="4">CHS0354</strain>
        <tissue evidence="4">Mantle</tissue>
    </source>
</reference>
<keyword evidence="2" id="KW-1003">Cell membrane</keyword>
<organism evidence="4 5">
    <name type="scientific">Potamilus streckersoni</name>
    <dbReference type="NCBI Taxonomy" id="2493646"/>
    <lineage>
        <taxon>Eukaryota</taxon>
        <taxon>Metazoa</taxon>
        <taxon>Spiralia</taxon>
        <taxon>Lophotrochozoa</taxon>
        <taxon>Mollusca</taxon>
        <taxon>Bivalvia</taxon>
        <taxon>Autobranchia</taxon>
        <taxon>Heteroconchia</taxon>
        <taxon>Palaeoheterodonta</taxon>
        <taxon>Unionida</taxon>
        <taxon>Unionoidea</taxon>
        <taxon>Unionidae</taxon>
        <taxon>Ambleminae</taxon>
        <taxon>Lampsilini</taxon>
        <taxon>Potamilus</taxon>
    </lineage>
</organism>
<gene>
    <name evidence="4" type="ORF">CHS0354_032185</name>
</gene>
<dbReference type="Pfam" id="PF25519">
    <property type="entry name" value="ILCR1_N"/>
    <property type="match status" value="1"/>
</dbReference>
<evidence type="ECO:0000313" key="4">
    <source>
        <dbReference type="EMBL" id="KAK3610091.1"/>
    </source>
</evidence>
<dbReference type="Proteomes" id="UP001195483">
    <property type="component" value="Unassembled WGS sequence"/>
</dbReference>
<reference evidence="4" key="1">
    <citation type="journal article" date="2021" name="Genome Biol. Evol.">
        <title>A High-Quality Reference Genome for a Parasitic Bivalve with Doubly Uniparental Inheritance (Bivalvia: Unionida).</title>
        <authorList>
            <person name="Smith C.H."/>
        </authorList>
    </citation>
    <scope>NUCLEOTIDE SEQUENCE</scope>
    <source>
        <strain evidence="4">CHS0354</strain>
    </source>
</reference>
<accession>A0AAE0TH28</accession>
<dbReference type="Gene3D" id="2.60.40.2160">
    <property type="entry name" value="Interleukin-17 receptor A/B, fibronectin-III-like domain 1"/>
    <property type="match status" value="1"/>
</dbReference>
<dbReference type="InterPro" id="IPR057066">
    <property type="entry name" value="Ig_ILCR1"/>
</dbReference>
<keyword evidence="5" id="KW-1185">Reference proteome</keyword>
<feature type="domain" description="ILCR1 Ig-like" evidence="3">
    <location>
        <begin position="216"/>
        <end position="319"/>
    </location>
</feature>
<evidence type="ECO:0000256" key="1">
    <source>
        <dbReference type="ARBA" id="ARBA00004251"/>
    </source>
</evidence>
<comment type="subcellular location">
    <subcellularLocation>
        <location evidence="1">Cell membrane</location>
        <topology evidence="1">Single-pass type I membrane protein</topology>
    </subcellularLocation>
</comment>
<dbReference type="AlphaFoldDB" id="A0AAE0TH28"/>
<evidence type="ECO:0000313" key="5">
    <source>
        <dbReference type="Proteomes" id="UP001195483"/>
    </source>
</evidence>
<reference evidence="4" key="3">
    <citation type="submission" date="2023-05" db="EMBL/GenBank/DDBJ databases">
        <authorList>
            <person name="Smith C.H."/>
        </authorList>
    </citation>
    <scope>NUCLEOTIDE SEQUENCE</scope>
    <source>
        <strain evidence="4">CHS0354</strain>
        <tissue evidence="4">Mantle</tissue>
    </source>
</reference>
<dbReference type="EMBL" id="JAEAOA010001908">
    <property type="protein sequence ID" value="KAK3610091.1"/>
    <property type="molecule type" value="Genomic_DNA"/>
</dbReference>